<sequence length="91" mass="10036">MSSIVVSNGKLLIETPEYQKRSSKYVEKLELCVNLKRRMDADDDEADAYKIHVYSSVRMVTAPLAAAAAAAAARTRATLHRQSSNPSFSFS</sequence>
<organism evidence="1 2">
    <name type="scientific">Syphacia muris</name>
    <dbReference type="NCBI Taxonomy" id="451379"/>
    <lineage>
        <taxon>Eukaryota</taxon>
        <taxon>Metazoa</taxon>
        <taxon>Ecdysozoa</taxon>
        <taxon>Nematoda</taxon>
        <taxon>Chromadorea</taxon>
        <taxon>Rhabditida</taxon>
        <taxon>Spirurina</taxon>
        <taxon>Oxyuridomorpha</taxon>
        <taxon>Oxyuroidea</taxon>
        <taxon>Oxyuridae</taxon>
        <taxon>Syphacia</taxon>
    </lineage>
</organism>
<accession>A0A0N5A7K7</accession>
<reference evidence="2" key="1">
    <citation type="submission" date="2017-02" db="UniProtKB">
        <authorList>
            <consortium name="WormBaseParasite"/>
        </authorList>
    </citation>
    <scope>IDENTIFICATION</scope>
</reference>
<dbReference type="Proteomes" id="UP000046393">
    <property type="component" value="Unplaced"/>
</dbReference>
<keyword evidence="1" id="KW-1185">Reference proteome</keyword>
<evidence type="ECO:0000313" key="1">
    <source>
        <dbReference type="Proteomes" id="UP000046393"/>
    </source>
</evidence>
<dbReference type="AlphaFoldDB" id="A0A0N5A7K7"/>
<dbReference type="WBParaSite" id="SMUV_0000001101-mRNA-1">
    <property type="protein sequence ID" value="SMUV_0000001101-mRNA-1"/>
    <property type="gene ID" value="SMUV_0000001101"/>
</dbReference>
<name>A0A0N5A7K7_9BILA</name>
<protein>
    <submittedName>
        <fullName evidence="2">Uncharacterized protein</fullName>
    </submittedName>
</protein>
<evidence type="ECO:0000313" key="2">
    <source>
        <dbReference type="WBParaSite" id="SMUV_0000001101-mRNA-1"/>
    </source>
</evidence>
<proteinExistence type="predicted"/>